<dbReference type="EMBL" id="NRSH01000004">
    <property type="protein sequence ID" value="MBK1725571.1"/>
    <property type="molecule type" value="Genomic_DNA"/>
</dbReference>
<sequence>MRRVLTIATATALAAPAAALAEDSGDEGPELYGWVNVALNSVDYDNSGNYRDKEGDLSEKGAYGASNGGDLTLTNNTSAIGIRGAEQLDPGLKAVYQWEAGVYWNQHDEDRGLTNLQRDSFIGLEGRYGRLVAGRLPLSNQHAQKSNLFKHQLGTVAEFMAFGGAGLVDGKPTLIPSRISNALRYSVPLTETLRASLTYSPSGNDDSDQTGEDREEDGVGGQLLYKGGPYTARLTVFEDQLIDADEPLVAVNGSWDYGAGKLVGEHAQVDDTTATTLGATYRLPSGDLKAQAVATSDYGNGTDIDDPSMYVVGYDHFLAERTKLYAVAAVGQDGATLTGYGYDSSEGAGKKDDTLGEYRPRTADGVDQEDSTGLALGIRHVF</sequence>
<dbReference type="SUPFAM" id="SSF56935">
    <property type="entry name" value="Porins"/>
    <property type="match status" value="1"/>
</dbReference>
<feature type="region of interest" description="Disordered" evidence="11">
    <location>
        <begin position="342"/>
        <end position="370"/>
    </location>
</feature>
<keyword evidence="4" id="KW-1134">Transmembrane beta strand</keyword>
<evidence type="ECO:0000256" key="4">
    <source>
        <dbReference type="ARBA" id="ARBA00022452"/>
    </source>
</evidence>
<evidence type="ECO:0000256" key="12">
    <source>
        <dbReference type="SAM" id="SignalP"/>
    </source>
</evidence>
<comment type="subunit">
    <text evidence="2">Homotrimer.</text>
</comment>
<dbReference type="Gene3D" id="2.40.160.10">
    <property type="entry name" value="Porin"/>
    <property type="match status" value="1"/>
</dbReference>
<keyword evidence="5" id="KW-0812">Transmembrane</keyword>
<evidence type="ECO:0000256" key="2">
    <source>
        <dbReference type="ARBA" id="ARBA00011233"/>
    </source>
</evidence>
<gene>
    <name evidence="14" type="ORF">CKO13_00720</name>
</gene>
<feature type="region of interest" description="Disordered" evidence="11">
    <location>
        <begin position="196"/>
        <end position="220"/>
    </location>
</feature>
<organism evidence="14 15">
    <name type="scientific">Halorhodospira neutriphila</name>
    <dbReference type="NCBI Taxonomy" id="168379"/>
    <lineage>
        <taxon>Bacteria</taxon>
        <taxon>Pseudomonadati</taxon>
        <taxon>Pseudomonadota</taxon>
        <taxon>Gammaproteobacteria</taxon>
        <taxon>Chromatiales</taxon>
        <taxon>Ectothiorhodospiraceae</taxon>
        <taxon>Halorhodospira</taxon>
    </lineage>
</organism>
<dbReference type="Proteomes" id="UP000738126">
    <property type="component" value="Unassembled WGS sequence"/>
</dbReference>
<evidence type="ECO:0000256" key="8">
    <source>
        <dbReference type="ARBA" id="ARBA00023114"/>
    </source>
</evidence>
<evidence type="ECO:0000256" key="5">
    <source>
        <dbReference type="ARBA" id="ARBA00022692"/>
    </source>
</evidence>
<feature type="signal peptide" evidence="12">
    <location>
        <begin position="1"/>
        <end position="21"/>
    </location>
</feature>
<keyword evidence="6 12" id="KW-0732">Signal</keyword>
<evidence type="ECO:0000313" key="14">
    <source>
        <dbReference type="EMBL" id="MBK1725571.1"/>
    </source>
</evidence>
<keyword evidence="10" id="KW-0998">Cell outer membrane</keyword>
<dbReference type="InterPro" id="IPR023614">
    <property type="entry name" value="Porin_dom_sf"/>
</dbReference>
<name>A0ABS1E1B6_9GAMM</name>
<feature type="compositionally biased region" description="Basic and acidic residues" evidence="11">
    <location>
        <begin position="348"/>
        <end position="364"/>
    </location>
</feature>
<reference evidence="14 15" key="1">
    <citation type="journal article" date="2020" name="Microorganisms">
        <title>Osmotic Adaptation and Compatible Solute Biosynthesis of Phototrophic Bacteria as Revealed from Genome Analyses.</title>
        <authorList>
            <person name="Imhoff J.F."/>
            <person name="Rahn T."/>
            <person name="Kunzel S."/>
            <person name="Keller A."/>
            <person name="Neulinger S.C."/>
        </authorList>
    </citation>
    <scope>NUCLEOTIDE SEQUENCE [LARGE SCALE GENOMIC DNA]</scope>
    <source>
        <strain evidence="14 15">DSM 15116</strain>
    </source>
</reference>
<dbReference type="CDD" id="cd00342">
    <property type="entry name" value="gram_neg_porins"/>
    <property type="match status" value="1"/>
</dbReference>
<dbReference type="PANTHER" id="PTHR34501">
    <property type="entry name" value="PROTEIN YDDL-RELATED"/>
    <property type="match status" value="1"/>
</dbReference>
<comment type="subcellular location">
    <subcellularLocation>
        <location evidence="1">Cell outer membrane</location>
        <topology evidence="1">Multi-pass membrane protein</topology>
    </subcellularLocation>
</comment>
<feature type="compositionally biased region" description="Acidic residues" evidence="11">
    <location>
        <begin position="205"/>
        <end position="218"/>
    </location>
</feature>
<evidence type="ECO:0000256" key="6">
    <source>
        <dbReference type="ARBA" id="ARBA00022729"/>
    </source>
</evidence>
<feature type="domain" description="Porin" evidence="13">
    <location>
        <begin position="9"/>
        <end position="330"/>
    </location>
</feature>
<protein>
    <recommendedName>
        <fullName evidence="13">Porin domain-containing protein</fullName>
    </recommendedName>
</protein>
<keyword evidence="8" id="KW-0626">Porin</keyword>
<dbReference type="Pfam" id="PF13609">
    <property type="entry name" value="Porin_4"/>
    <property type="match status" value="1"/>
</dbReference>
<evidence type="ECO:0000256" key="9">
    <source>
        <dbReference type="ARBA" id="ARBA00023136"/>
    </source>
</evidence>
<dbReference type="PANTHER" id="PTHR34501:SF9">
    <property type="entry name" value="MAJOR OUTER MEMBRANE PROTEIN P.IA"/>
    <property type="match status" value="1"/>
</dbReference>
<evidence type="ECO:0000256" key="10">
    <source>
        <dbReference type="ARBA" id="ARBA00023237"/>
    </source>
</evidence>
<evidence type="ECO:0000256" key="1">
    <source>
        <dbReference type="ARBA" id="ARBA00004571"/>
    </source>
</evidence>
<dbReference type="InterPro" id="IPR033900">
    <property type="entry name" value="Gram_neg_porin_domain"/>
</dbReference>
<dbReference type="RefSeq" id="WP_200255845.1">
    <property type="nucleotide sequence ID" value="NZ_NRSH01000004.1"/>
</dbReference>
<dbReference type="InterPro" id="IPR050298">
    <property type="entry name" value="Gram-neg_bact_OMP"/>
</dbReference>
<feature type="chain" id="PRO_5046542661" description="Porin domain-containing protein" evidence="12">
    <location>
        <begin position="22"/>
        <end position="382"/>
    </location>
</feature>
<comment type="caution">
    <text evidence="14">The sequence shown here is derived from an EMBL/GenBank/DDBJ whole genome shotgun (WGS) entry which is preliminary data.</text>
</comment>
<keyword evidence="9" id="KW-0472">Membrane</keyword>
<keyword evidence="15" id="KW-1185">Reference proteome</keyword>
<evidence type="ECO:0000259" key="13">
    <source>
        <dbReference type="Pfam" id="PF13609"/>
    </source>
</evidence>
<keyword evidence="7" id="KW-0406">Ion transport</keyword>
<evidence type="ECO:0000256" key="3">
    <source>
        <dbReference type="ARBA" id="ARBA00022448"/>
    </source>
</evidence>
<keyword evidence="3" id="KW-0813">Transport</keyword>
<proteinExistence type="predicted"/>
<accession>A0ABS1E1B6</accession>
<evidence type="ECO:0000313" key="15">
    <source>
        <dbReference type="Proteomes" id="UP000738126"/>
    </source>
</evidence>
<evidence type="ECO:0000256" key="7">
    <source>
        <dbReference type="ARBA" id="ARBA00023065"/>
    </source>
</evidence>
<evidence type="ECO:0000256" key="11">
    <source>
        <dbReference type="SAM" id="MobiDB-lite"/>
    </source>
</evidence>